<reference evidence="1" key="1">
    <citation type="submission" date="2021-05" db="EMBL/GenBank/DDBJ databases">
        <authorList>
            <person name="Alioto T."/>
            <person name="Alioto T."/>
            <person name="Gomez Garrido J."/>
        </authorList>
    </citation>
    <scope>NUCLEOTIDE SEQUENCE</scope>
</reference>
<name>A0A8D8AJ54_CULPI</name>
<organism evidence="1">
    <name type="scientific">Culex pipiens</name>
    <name type="common">House mosquito</name>
    <dbReference type="NCBI Taxonomy" id="7175"/>
    <lineage>
        <taxon>Eukaryota</taxon>
        <taxon>Metazoa</taxon>
        <taxon>Ecdysozoa</taxon>
        <taxon>Arthropoda</taxon>
        <taxon>Hexapoda</taxon>
        <taxon>Insecta</taxon>
        <taxon>Pterygota</taxon>
        <taxon>Neoptera</taxon>
        <taxon>Endopterygota</taxon>
        <taxon>Diptera</taxon>
        <taxon>Nematocera</taxon>
        <taxon>Culicoidea</taxon>
        <taxon>Culicidae</taxon>
        <taxon>Culicinae</taxon>
        <taxon>Culicini</taxon>
        <taxon>Culex</taxon>
        <taxon>Culex</taxon>
    </lineage>
</organism>
<dbReference type="EMBL" id="HBUE01034294">
    <property type="protein sequence ID" value="CAG6458202.1"/>
    <property type="molecule type" value="Transcribed_RNA"/>
</dbReference>
<dbReference type="AlphaFoldDB" id="A0A8D8AJ54"/>
<dbReference type="EMBL" id="HBUE01034295">
    <property type="protein sequence ID" value="CAG6458205.1"/>
    <property type="molecule type" value="Transcribed_RNA"/>
</dbReference>
<dbReference type="EMBL" id="HBUE01257113">
    <property type="protein sequence ID" value="CAG6557100.1"/>
    <property type="molecule type" value="Transcribed_RNA"/>
</dbReference>
<protein>
    <submittedName>
        <fullName evidence="1">(northern house mosquito) hypothetical protein</fullName>
    </submittedName>
</protein>
<evidence type="ECO:0000313" key="1">
    <source>
        <dbReference type="EMBL" id="CAG6458198.1"/>
    </source>
</evidence>
<proteinExistence type="predicted"/>
<sequence>MNRHSTTHVRLKIFPMRCATNCLYLLWSDLIQANTVLESVQKTVFVIGSEWPALIATESLEPSSAPSSSSLGMDWLFSGATFVFAPTSAHLGSLLMTALR</sequence>
<dbReference type="EMBL" id="HBUE01034292">
    <property type="protein sequence ID" value="CAG6458198.1"/>
    <property type="molecule type" value="Transcribed_RNA"/>
</dbReference>
<accession>A0A8D8AJ54</accession>